<dbReference type="RefSeq" id="XP_001324013.1">
    <property type="nucleotide sequence ID" value="XM_001323978.1"/>
</dbReference>
<keyword evidence="2" id="KW-1185">Reference proteome</keyword>
<accession>A2E6H7</accession>
<sequence length="501" mass="56704">MTVAFSHKLLPPADCTDIFGCVQQSEEPSGDIIEIKKPKRCRNCKCLMFPLEDGKREDCPLCHPQATFANKTFKFDVKSRERNLIVFVFDITVPLSALNVLLYDLYNNTTDKDTISLILVSDRIVFITIVNGLVVFETYTHSSEITTTISHSFDRETLKNVVIPSISSAFALIPAKLLNVYDYYDIFKCACKISNETPFKLFLFSNRHCDTINADDAKYISEMVKENDSIIHIGCINEFKRFTAATRSVFGKVFSVTTLPKSGYLSKLGDKHVNKFRIFAPGAFEFTKVTNSSGNLRMSPNLSKLKLNGFTGGSVRFSFDAGRTDFKILRLLEEVRTTSGTFLTLHTFNVAESVEKFRESIQNEVYNTLILKGFASDVLRSVWNGDKFDQILPNLLLPVKDLLKGTSLHNIGANEQIDILRLYYVLCSYGNTDIKARIVKMENSEALIVPPSVFILDEDGKSDKYEEILSKFDWPFELKFIQNKSAFQFVAEKFGLNIADI</sequence>
<gene>
    <name evidence="1" type="ORF">TVAG_106850</name>
</gene>
<evidence type="ECO:0000313" key="1">
    <source>
        <dbReference type="EMBL" id="EAY11790.1"/>
    </source>
</evidence>
<name>A2E6H7_TRIV3</name>
<reference evidence="1" key="2">
    <citation type="journal article" date="2007" name="Science">
        <title>Draft genome sequence of the sexually transmitted pathogen Trichomonas vaginalis.</title>
        <authorList>
            <person name="Carlton J.M."/>
            <person name="Hirt R.P."/>
            <person name="Silva J.C."/>
            <person name="Delcher A.L."/>
            <person name="Schatz M."/>
            <person name="Zhao Q."/>
            <person name="Wortman J.R."/>
            <person name="Bidwell S.L."/>
            <person name="Alsmark U.C.M."/>
            <person name="Besteiro S."/>
            <person name="Sicheritz-Ponten T."/>
            <person name="Noel C.J."/>
            <person name="Dacks J.B."/>
            <person name="Foster P.G."/>
            <person name="Simillion C."/>
            <person name="Van de Peer Y."/>
            <person name="Miranda-Saavedra D."/>
            <person name="Barton G.J."/>
            <person name="Westrop G.D."/>
            <person name="Mueller S."/>
            <person name="Dessi D."/>
            <person name="Fiori P.L."/>
            <person name="Ren Q."/>
            <person name="Paulsen I."/>
            <person name="Zhang H."/>
            <person name="Bastida-Corcuera F.D."/>
            <person name="Simoes-Barbosa A."/>
            <person name="Brown M.T."/>
            <person name="Hayes R.D."/>
            <person name="Mukherjee M."/>
            <person name="Okumura C.Y."/>
            <person name="Schneider R."/>
            <person name="Smith A.J."/>
            <person name="Vanacova S."/>
            <person name="Villalvazo M."/>
            <person name="Haas B.J."/>
            <person name="Pertea M."/>
            <person name="Feldblyum T.V."/>
            <person name="Utterback T.R."/>
            <person name="Shu C.L."/>
            <person name="Osoegawa K."/>
            <person name="de Jong P.J."/>
            <person name="Hrdy I."/>
            <person name="Horvathova L."/>
            <person name="Zubacova Z."/>
            <person name="Dolezal P."/>
            <person name="Malik S.B."/>
            <person name="Logsdon J.M. Jr."/>
            <person name="Henze K."/>
            <person name="Gupta A."/>
            <person name="Wang C.C."/>
            <person name="Dunne R.L."/>
            <person name="Upcroft J.A."/>
            <person name="Upcroft P."/>
            <person name="White O."/>
            <person name="Salzberg S.L."/>
            <person name="Tang P."/>
            <person name="Chiu C.-H."/>
            <person name="Lee Y.-S."/>
            <person name="Embley T.M."/>
            <person name="Coombs G.H."/>
            <person name="Mottram J.C."/>
            <person name="Tachezy J."/>
            <person name="Fraser-Liggett C.M."/>
            <person name="Johnson P.J."/>
        </authorList>
    </citation>
    <scope>NUCLEOTIDE SEQUENCE [LARGE SCALE GENOMIC DNA]</scope>
    <source>
        <strain evidence="1">G3</strain>
    </source>
</reference>
<protein>
    <recommendedName>
        <fullName evidence="3">Sec23/Sec24 trunk domain containing protein</fullName>
    </recommendedName>
</protein>
<dbReference type="Proteomes" id="UP000001542">
    <property type="component" value="Unassembled WGS sequence"/>
</dbReference>
<evidence type="ECO:0008006" key="3">
    <source>
        <dbReference type="Google" id="ProtNLM"/>
    </source>
</evidence>
<dbReference type="VEuPathDB" id="TrichDB:TVAGG3_0040370"/>
<dbReference type="OrthoDB" id="10539467at2759"/>
<proteinExistence type="predicted"/>
<dbReference type="KEGG" id="tva:4769748"/>
<reference evidence="1" key="1">
    <citation type="submission" date="2006-10" db="EMBL/GenBank/DDBJ databases">
        <authorList>
            <person name="Amadeo P."/>
            <person name="Zhao Q."/>
            <person name="Wortman J."/>
            <person name="Fraser-Liggett C."/>
            <person name="Carlton J."/>
        </authorList>
    </citation>
    <scope>NUCLEOTIDE SEQUENCE</scope>
    <source>
        <strain evidence="1">G3</strain>
    </source>
</reference>
<dbReference type="AlphaFoldDB" id="A2E6H7"/>
<dbReference type="VEuPathDB" id="TrichDB:TVAG_106850"/>
<organism evidence="1 2">
    <name type="scientific">Trichomonas vaginalis (strain ATCC PRA-98 / G3)</name>
    <dbReference type="NCBI Taxonomy" id="412133"/>
    <lineage>
        <taxon>Eukaryota</taxon>
        <taxon>Metamonada</taxon>
        <taxon>Parabasalia</taxon>
        <taxon>Trichomonadida</taxon>
        <taxon>Trichomonadidae</taxon>
        <taxon>Trichomonas</taxon>
    </lineage>
</organism>
<dbReference type="InParanoid" id="A2E6H7"/>
<evidence type="ECO:0000313" key="2">
    <source>
        <dbReference type="Proteomes" id="UP000001542"/>
    </source>
</evidence>
<dbReference type="EMBL" id="DS113313">
    <property type="protein sequence ID" value="EAY11790.1"/>
    <property type="molecule type" value="Genomic_DNA"/>
</dbReference>